<protein>
    <submittedName>
        <fullName evidence="1">Uncharacterized protein</fullName>
    </submittedName>
</protein>
<dbReference type="RefSeq" id="WP_086640089.1">
    <property type="nucleotide sequence ID" value="NZ_JBDNQA010000002.1"/>
</dbReference>
<gene>
    <name evidence="1" type="ORF">HK26_11625</name>
</gene>
<name>A0A252BR71_9PROT</name>
<keyword evidence="2" id="KW-1185">Reference proteome</keyword>
<sequence>MTSPAVWSDAWARAMAAAKADGTAVLDPTDDVGAVPSGPYWVMETDTGLSDRMGAGEPVNQETGTIWLHLMVAKGTGTPAALALRISMSNAFRTTEPPSGLSYFEQHFDPPGLSTDGTRYRFSLGIAYEFQNLPGQTGGT</sequence>
<proteinExistence type="predicted"/>
<dbReference type="Proteomes" id="UP000194931">
    <property type="component" value="Unassembled WGS sequence"/>
</dbReference>
<reference evidence="2" key="1">
    <citation type="submission" date="2014-06" db="EMBL/GenBank/DDBJ databases">
        <authorList>
            <person name="Winans N.J."/>
            <person name="Newell P.D."/>
            <person name="Douglas A.E."/>
        </authorList>
    </citation>
    <scope>NUCLEOTIDE SEQUENCE [LARGE SCALE GENOMIC DNA]</scope>
</reference>
<evidence type="ECO:0000313" key="2">
    <source>
        <dbReference type="Proteomes" id="UP000194931"/>
    </source>
</evidence>
<dbReference type="EMBL" id="JOPJ01000061">
    <property type="protein sequence ID" value="OUJ10079.1"/>
    <property type="molecule type" value="Genomic_DNA"/>
</dbReference>
<organism evidence="1 2">
    <name type="scientific">Acetobacter okinawensis</name>
    <dbReference type="NCBI Taxonomy" id="1076594"/>
    <lineage>
        <taxon>Bacteria</taxon>
        <taxon>Pseudomonadati</taxon>
        <taxon>Pseudomonadota</taxon>
        <taxon>Alphaproteobacteria</taxon>
        <taxon>Acetobacterales</taxon>
        <taxon>Acetobacteraceae</taxon>
        <taxon>Acetobacter</taxon>
    </lineage>
</organism>
<accession>A0A252BR71</accession>
<dbReference type="OrthoDB" id="7219929at2"/>
<dbReference type="AlphaFoldDB" id="A0A252BR71"/>
<comment type="caution">
    <text evidence="1">The sequence shown here is derived from an EMBL/GenBank/DDBJ whole genome shotgun (WGS) entry which is preliminary data.</text>
</comment>
<evidence type="ECO:0000313" key="1">
    <source>
        <dbReference type="EMBL" id="OUJ10079.1"/>
    </source>
</evidence>